<proteinExistence type="predicted"/>
<evidence type="ECO:0000256" key="1">
    <source>
        <dbReference type="SAM" id="Coils"/>
    </source>
</evidence>
<evidence type="ECO:0000313" key="3">
    <source>
        <dbReference type="Proteomes" id="UP000760480"/>
    </source>
</evidence>
<name>A0ABX1TKB0_9GAMM</name>
<organism evidence="2 3">
    <name type="scientific">Candidatus Competibacter phosphatis</name>
    <dbReference type="NCBI Taxonomy" id="221280"/>
    <lineage>
        <taxon>Bacteria</taxon>
        <taxon>Pseudomonadati</taxon>
        <taxon>Pseudomonadota</taxon>
        <taxon>Gammaproteobacteria</taxon>
        <taxon>Candidatus Competibacteraceae</taxon>
        <taxon>Candidatus Competibacter</taxon>
    </lineage>
</organism>
<feature type="coiled-coil region" evidence="1">
    <location>
        <begin position="4"/>
        <end position="38"/>
    </location>
</feature>
<dbReference type="EMBL" id="SPMZ01000032">
    <property type="protein sequence ID" value="NMQ19827.1"/>
    <property type="molecule type" value="Genomic_DNA"/>
</dbReference>
<dbReference type="RefSeq" id="WP_169249092.1">
    <property type="nucleotide sequence ID" value="NZ_SPMZ01000032.1"/>
</dbReference>
<accession>A0ABX1TKB0</accession>
<reference evidence="2 3" key="1">
    <citation type="submission" date="2019-03" db="EMBL/GenBank/DDBJ databases">
        <title>Metabolic reconstructions from genomes of highly enriched 'Candidatus Accumulibacter' and 'Candidatus Competibacter' bioreactor populations.</title>
        <authorList>
            <person name="Annavajhala M.K."/>
            <person name="Welles L."/>
            <person name="Abbas B."/>
            <person name="Sorokin D."/>
            <person name="Park H."/>
            <person name="Van Loosdrecht M."/>
            <person name="Chandran K."/>
        </authorList>
    </citation>
    <scope>NUCLEOTIDE SEQUENCE [LARGE SCALE GENOMIC DNA]</scope>
    <source>
        <strain evidence="2 3">SBR_G</strain>
    </source>
</reference>
<evidence type="ECO:0000313" key="2">
    <source>
        <dbReference type="EMBL" id="NMQ19827.1"/>
    </source>
</evidence>
<keyword evidence="3" id="KW-1185">Reference proteome</keyword>
<protein>
    <submittedName>
        <fullName evidence="2">Uncharacterized protein</fullName>
    </submittedName>
</protein>
<gene>
    <name evidence="2" type="ORF">E4P82_11830</name>
</gene>
<comment type="caution">
    <text evidence="2">The sequence shown here is derived from an EMBL/GenBank/DDBJ whole genome shotgun (WGS) entry which is preliminary data.</text>
</comment>
<keyword evidence="1" id="KW-0175">Coiled coil</keyword>
<dbReference type="Proteomes" id="UP000760480">
    <property type="component" value="Unassembled WGS sequence"/>
</dbReference>
<sequence>MATFHDLRLRRRELLDELEELEEAVAELTAILHEAVEIDDEQRSEHHERLVWLQRQQAGALVVLSETERVLLTFGTDGWDDE</sequence>